<evidence type="ECO:0000259" key="2">
    <source>
        <dbReference type="Pfam" id="PF12825"/>
    </source>
</evidence>
<feature type="compositionally biased region" description="Low complexity" evidence="1">
    <location>
        <begin position="651"/>
        <end position="668"/>
    </location>
</feature>
<dbReference type="Proteomes" id="UP001285908">
    <property type="component" value="Unassembled WGS sequence"/>
</dbReference>
<dbReference type="PANTHER" id="PTHR47185:SF2">
    <property type="entry name" value="FUNGAL PROTEIN"/>
    <property type="match status" value="1"/>
</dbReference>
<evidence type="ECO:0000256" key="1">
    <source>
        <dbReference type="SAM" id="MobiDB-lite"/>
    </source>
</evidence>
<reference evidence="4 5" key="1">
    <citation type="journal article" date="2023" name="Mol. Phylogenet. Evol.">
        <title>Genome-scale phylogeny and comparative genomics of the fungal order Sordariales.</title>
        <authorList>
            <person name="Hensen N."/>
            <person name="Bonometti L."/>
            <person name="Westerberg I."/>
            <person name="Brannstrom I.O."/>
            <person name="Guillou S."/>
            <person name="Cros-Aarteil S."/>
            <person name="Calhoun S."/>
            <person name="Haridas S."/>
            <person name="Kuo A."/>
            <person name="Mondo S."/>
            <person name="Pangilinan J."/>
            <person name="Riley R."/>
            <person name="LaButti K."/>
            <person name="Andreopoulos B."/>
            <person name="Lipzen A."/>
            <person name="Chen C."/>
            <person name="Yan M."/>
            <person name="Daum C."/>
            <person name="Ng V."/>
            <person name="Clum A."/>
            <person name="Steindorff A."/>
            <person name="Ohm R.A."/>
            <person name="Martin F."/>
            <person name="Silar P."/>
            <person name="Natvig D.O."/>
            <person name="Lalanne C."/>
            <person name="Gautier V."/>
            <person name="Ament-Velasquez S.L."/>
            <person name="Kruys A."/>
            <person name="Hutchinson M.I."/>
            <person name="Powell A.J."/>
            <person name="Barry K."/>
            <person name="Miller A.N."/>
            <person name="Grigoriev I.V."/>
            <person name="Debuchy R."/>
            <person name="Gladieux P."/>
            <person name="Hiltunen Thoren M."/>
            <person name="Johannesson H."/>
        </authorList>
    </citation>
    <scope>NUCLEOTIDE SEQUENCE [LARGE SCALE GENOMIC DNA]</scope>
    <source>
        <strain evidence="4 5">FGSC 10403</strain>
    </source>
</reference>
<dbReference type="GO" id="GO:0035091">
    <property type="term" value="F:phosphatidylinositol binding"/>
    <property type="evidence" value="ECO:0007669"/>
    <property type="project" value="TreeGrafter"/>
</dbReference>
<dbReference type="Pfam" id="PF12828">
    <property type="entry name" value="PXB"/>
    <property type="match status" value="1"/>
</dbReference>
<dbReference type="GeneID" id="87872498"/>
<dbReference type="Pfam" id="PF12825">
    <property type="entry name" value="DUF3818"/>
    <property type="match status" value="1"/>
</dbReference>
<organism evidence="4 5">
    <name type="scientific">Neurospora hispaniola</name>
    <dbReference type="NCBI Taxonomy" id="588809"/>
    <lineage>
        <taxon>Eukaryota</taxon>
        <taxon>Fungi</taxon>
        <taxon>Dikarya</taxon>
        <taxon>Ascomycota</taxon>
        <taxon>Pezizomycotina</taxon>
        <taxon>Sordariomycetes</taxon>
        <taxon>Sordariomycetidae</taxon>
        <taxon>Sordariales</taxon>
        <taxon>Sordariaceae</taxon>
        <taxon>Neurospora</taxon>
    </lineage>
</organism>
<keyword evidence="5" id="KW-1185">Reference proteome</keyword>
<feature type="domain" description="PX" evidence="2">
    <location>
        <begin position="190"/>
        <end position="392"/>
    </location>
</feature>
<dbReference type="InterPro" id="IPR024554">
    <property type="entry name" value="LEC1-like_C"/>
</dbReference>
<dbReference type="RefSeq" id="XP_062693126.1">
    <property type="nucleotide sequence ID" value="XM_062834876.1"/>
</dbReference>
<evidence type="ECO:0000259" key="3">
    <source>
        <dbReference type="Pfam" id="PF12828"/>
    </source>
</evidence>
<dbReference type="InterPro" id="IPR024555">
    <property type="entry name" value="PX-associated"/>
</dbReference>
<evidence type="ECO:0000313" key="5">
    <source>
        <dbReference type="Proteomes" id="UP001285908"/>
    </source>
</evidence>
<comment type="caution">
    <text evidence="4">The sequence shown here is derived from an EMBL/GenBank/DDBJ whole genome shotgun (WGS) entry which is preliminary data.</text>
</comment>
<dbReference type="InterPro" id="IPR047168">
    <property type="entry name" value="LEC1-like"/>
</dbReference>
<feature type="region of interest" description="Disordered" evidence="1">
    <location>
        <begin position="643"/>
        <end position="669"/>
    </location>
</feature>
<dbReference type="AlphaFoldDB" id="A0AAJ0I883"/>
<gene>
    <name evidence="4" type="ORF">B0T23DRAFT_315692</name>
</gene>
<name>A0AAJ0I883_9PEZI</name>
<dbReference type="PANTHER" id="PTHR47185">
    <property type="entry name" value="PX DOMAIN-CONTAINING PROTEIN YPR097W"/>
    <property type="match status" value="1"/>
</dbReference>
<accession>A0AAJ0I883</accession>
<evidence type="ECO:0000313" key="4">
    <source>
        <dbReference type="EMBL" id="KAK3492668.1"/>
    </source>
</evidence>
<protein>
    <submittedName>
        <fullName evidence="4">PX-associated-domain-containing protein</fullName>
    </submittedName>
</protein>
<sequence>MTRSESSSICPPSASATPDTLTALQLHALFDILTHYGTYSEVECFKNPDAISKYGYPFASSIEGASEPVIKKESSVPLLATLLRAIVLPVPGVRDLPTDFWPLEFQGIMTKFGEANLSESYDKGSLGSRKTLATAASVIHEAVSRGLIGGLPKGSPRDLKGHYDRSKAQDLVRAWEDVLHELVYGSLVETLFDRIAEKPDIEGHSLAVQTAVDYIILHLATFMHHVFVLSPEGSYLLQMVASVHKMVPYSAIKQTFRIGNAASMINGITKLLLAKMSIGGLTNWLGLTQNADDGMNLLQRQSNTNRRRIISLVLSWDMAEFRKAAERIEKAKGGPSKVHIAVIKKYVAKSREEHLRIRNISIKRSESIIATIFNNSRRGLVESLSKEQHEQCLEYLSTLLAIRDRDEIIKILCKQNPDLFTQAVRDFIGSFEPMIRAVHQNIDLRDHVSAAESFLTDLIETSKARDSPVAISSTLTAETTIETRAPSIEDYVGLIRRHKQSAYNFFHQVAKNCPEIKGEFLEYCKKTLAQFRQQPEQQPLSWAIPSSDSSSQAIDTKLRKGAAGSLSADIQSLFTALPPQVKPDVLAAADAHAAYLSSLEDLSLKRMQHILNDMNLTTPTVSSLPEVATAATTTSSLRDKFSLSASSPFGSRAPSRRNSNSNSNKKASMCGPGMFLSRWQSLMDETLITPQVPTGGQVRRGKDVKGVIAQAKTTVGSSAVVASSSTDGNGNGAAWDSAALTRLVEREVPEPPDVQVVVKMMGSGFGEVVERRMLERIEVVI</sequence>
<proteinExistence type="predicted"/>
<feature type="domain" description="PX-associated" evidence="3">
    <location>
        <begin position="18"/>
        <end position="145"/>
    </location>
</feature>
<dbReference type="EMBL" id="JAULSX010000004">
    <property type="protein sequence ID" value="KAK3492668.1"/>
    <property type="molecule type" value="Genomic_DNA"/>
</dbReference>